<dbReference type="EMBL" id="BJWI01000026">
    <property type="protein sequence ID" value="GEM02170.1"/>
    <property type="molecule type" value="Genomic_DNA"/>
</dbReference>
<dbReference type="Proteomes" id="UP000242243">
    <property type="component" value="Unassembled WGS sequence"/>
</dbReference>
<dbReference type="InterPro" id="IPR050490">
    <property type="entry name" value="Bact_solute-bd_prot1"/>
</dbReference>
<dbReference type="Pfam" id="PF01547">
    <property type="entry name" value="SBP_bac_1"/>
    <property type="match status" value="1"/>
</dbReference>
<dbReference type="InterPro" id="IPR006059">
    <property type="entry name" value="SBP"/>
</dbReference>
<protein>
    <submittedName>
        <fullName evidence="2">Multiple sugar transport system substrate-binding protein</fullName>
    </submittedName>
</protein>
<dbReference type="Proteomes" id="UP000321547">
    <property type="component" value="Unassembled WGS sequence"/>
</dbReference>
<dbReference type="STRING" id="306540.SAMN05421839_12923"/>
<dbReference type="PANTHER" id="PTHR43649">
    <property type="entry name" value="ARABINOSE-BINDING PROTEIN-RELATED"/>
    <property type="match status" value="1"/>
</dbReference>
<keyword evidence="2" id="KW-0762">Sugar transport</keyword>
<dbReference type="PANTHER" id="PTHR43649:SF12">
    <property type="entry name" value="DIACETYLCHITOBIOSE BINDING PROTEIN DASA"/>
    <property type="match status" value="1"/>
</dbReference>
<proteinExistence type="predicted"/>
<dbReference type="PROSITE" id="PS51257">
    <property type="entry name" value="PROKAR_LIPOPROTEIN"/>
    <property type="match status" value="1"/>
</dbReference>
<reference evidence="1 4" key="2">
    <citation type="submission" date="2019-07" db="EMBL/GenBank/DDBJ databases">
        <title>Whole genome shotgun sequence of Halolactibacillus halophilus NBRC 100868.</title>
        <authorList>
            <person name="Hosoyama A."/>
            <person name="Uohara A."/>
            <person name="Ohji S."/>
            <person name="Ichikawa N."/>
        </authorList>
    </citation>
    <scope>NUCLEOTIDE SEQUENCE [LARGE SCALE GENOMIC DNA]</scope>
    <source>
        <strain evidence="1 4">NBRC 100868</strain>
    </source>
</reference>
<dbReference type="EMBL" id="FOXC01000029">
    <property type="protein sequence ID" value="SFP56873.1"/>
    <property type="molecule type" value="Genomic_DNA"/>
</dbReference>
<dbReference type="AlphaFoldDB" id="A0A1I5REB0"/>
<name>A0A1I5REB0_9BACI</name>
<evidence type="ECO:0000313" key="1">
    <source>
        <dbReference type="EMBL" id="GEM02170.1"/>
    </source>
</evidence>
<evidence type="ECO:0000313" key="3">
    <source>
        <dbReference type="Proteomes" id="UP000242243"/>
    </source>
</evidence>
<accession>A0A1I5REB0</accession>
<dbReference type="RefSeq" id="WP_089832934.1">
    <property type="nucleotide sequence ID" value="NZ_BJWI01000026.1"/>
</dbReference>
<dbReference type="OrthoDB" id="2823382at2"/>
<dbReference type="Gene3D" id="3.40.190.10">
    <property type="entry name" value="Periplasmic binding protein-like II"/>
    <property type="match status" value="1"/>
</dbReference>
<gene>
    <name evidence="1" type="ORF">HHA03_17020</name>
    <name evidence="2" type="ORF">SAMN05421839_12923</name>
</gene>
<sequence>MTRGKRLVLVILLVILSACEQKPIAHQPINVSADDSKLLAEDNKLIIWTTSDLFEGAMDHFFKYETDLELELEIVDPAEVVDRYYEALTYRRPPDLFFVSDEYVGLFSEVDGFVDFNHYITNGSIYEDLPSPLNDRYINLEGQRYGVPITYFPYVTYYRHDILESRGFPSEPEDLGNYIKTGANYHKLARTFFDEGIYVFESNQALLQLGLRTSYPFDDDYTYQFDRGAFRQLTDTVSLMYQDGMRPEVSIWSNYGQNLLREDKLVMFHMPTYGASHLEDWVPEQAGKWRMTSLPLGLSGIDREGSMVALMSEKSHHQRTAFKLLQIITRDQNYLVLNESNHPMLDQDNLTTYYTDYLSETTAGRPSMLDLYARRHWYNTMFDINKGVEVSPLLFNKTHDRLKEESRLDQRILIEQFVSESRGRIGKTN</sequence>
<reference evidence="2 3" key="1">
    <citation type="submission" date="2016-10" db="EMBL/GenBank/DDBJ databases">
        <authorList>
            <person name="de Groot N.N."/>
        </authorList>
    </citation>
    <scope>NUCLEOTIDE SEQUENCE [LARGE SCALE GENOMIC DNA]</scope>
    <source>
        <strain evidence="2 3">DSM 17073</strain>
    </source>
</reference>
<dbReference type="SUPFAM" id="SSF53850">
    <property type="entry name" value="Periplasmic binding protein-like II"/>
    <property type="match status" value="1"/>
</dbReference>
<evidence type="ECO:0000313" key="2">
    <source>
        <dbReference type="EMBL" id="SFP56873.1"/>
    </source>
</evidence>
<keyword evidence="2" id="KW-0813">Transport</keyword>
<organism evidence="2 3">
    <name type="scientific">Halolactibacillus halophilus</name>
    <dbReference type="NCBI Taxonomy" id="306540"/>
    <lineage>
        <taxon>Bacteria</taxon>
        <taxon>Bacillati</taxon>
        <taxon>Bacillota</taxon>
        <taxon>Bacilli</taxon>
        <taxon>Bacillales</taxon>
        <taxon>Bacillaceae</taxon>
        <taxon>Halolactibacillus</taxon>
    </lineage>
</organism>
<evidence type="ECO:0000313" key="4">
    <source>
        <dbReference type="Proteomes" id="UP000321547"/>
    </source>
</evidence>
<keyword evidence="4" id="KW-1185">Reference proteome</keyword>